<accession>A0A1G8MJ92</accession>
<dbReference type="STRING" id="930129.SAMN05216352_11061"/>
<dbReference type="InterPro" id="IPR043723">
    <property type="entry name" value="DUF5665"/>
</dbReference>
<dbReference type="Pfam" id="PF18910">
    <property type="entry name" value="DUF5665"/>
    <property type="match status" value="1"/>
</dbReference>
<dbReference type="AlphaFoldDB" id="A0A1G8MJ92"/>
<feature type="region of interest" description="Disordered" evidence="1">
    <location>
        <begin position="1"/>
        <end position="31"/>
    </location>
</feature>
<keyword evidence="2" id="KW-1133">Transmembrane helix</keyword>
<dbReference type="EMBL" id="FNDU01000010">
    <property type="protein sequence ID" value="SDI67904.1"/>
    <property type="molecule type" value="Genomic_DNA"/>
</dbReference>
<evidence type="ECO:0000313" key="3">
    <source>
        <dbReference type="EMBL" id="SDI67904.1"/>
    </source>
</evidence>
<keyword evidence="2" id="KW-0472">Membrane</keyword>
<feature type="compositionally biased region" description="Basic and acidic residues" evidence="1">
    <location>
        <begin position="1"/>
        <end position="15"/>
    </location>
</feature>
<name>A0A1G8MJ92_9BACI</name>
<evidence type="ECO:0000313" key="4">
    <source>
        <dbReference type="Proteomes" id="UP000199017"/>
    </source>
</evidence>
<gene>
    <name evidence="3" type="ORF">SAMN05216352_11061</name>
</gene>
<evidence type="ECO:0000256" key="1">
    <source>
        <dbReference type="SAM" id="MobiDB-lite"/>
    </source>
</evidence>
<keyword evidence="2" id="KW-0812">Transmembrane</keyword>
<reference evidence="3 4" key="1">
    <citation type="submission" date="2016-10" db="EMBL/GenBank/DDBJ databases">
        <authorList>
            <person name="de Groot N.N."/>
        </authorList>
    </citation>
    <scope>NUCLEOTIDE SEQUENCE [LARGE SCALE GENOMIC DNA]</scope>
    <source>
        <strain evidence="4">P4B,CCM 7963,CECT 7998,DSM 25260,IBRC-M 10614,KCTC 13821</strain>
    </source>
</reference>
<organism evidence="3 4">
    <name type="scientific">Alteribacillus bidgolensis</name>
    <dbReference type="NCBI Taxonomy" id="930129"/>
    <lineage>
        <taxon>Bacteria</taxon>
        <taxon>Bacillati</taxon>
        <taxon>Bacillota</taxon>
        <taxon>Bacilli</taxon>
        <taxon>Bacillales</taxon>
        <taxon>Bacillaceae</taxon>
        <taxon>Alteribacillus</taxon>
    </lineage>
</organism>
<protein>
    <submittedName>
        <fullName evidence="3">Uncharacterized protein</fullName>
    </submittedName>
</protein>
<dbReference type="Proteomes" id="UP000199017">
    <property type="component" value="Unassembled WGS sequence"/>
</dbReference>
<evidence type="ECO:0000256" key="2">
    <source>
        <dbReference type="SAM" id="Phobius"/>
    </source>
</evidence>
<keyword evidence="4" id="KW-1185">Reference proteome</keyword>
<proteinExistence type="predicted"/>
<feature type="transmembrane region" description="Helical" evidence="2">
    <location>
        <begin position="71"/>
        <end position="97"/>
    </location>
</feature>
<sequence>MKQEENRGNSVEVRKNNKNYRLEKKRRPTDHEDVKKLEKLITQLDDITTKSRMRDMAYHYTKRSEVIKTNLIAGAARGVGLTVGTAIIIALLFFILAQFETMPFIGEYIGNLLDIVENERN</sequence>
<dbReference type="OrthoDB" id="1634137at2"/>